<sequence length="168" mass="18257">MGILDGNSKHEPLHYGEVFQLWEYSMLSGLALSAFQKFKSHAGDKDLKELLEDCADHAKNSIEECDELLKNNGIAPPPSLPETPPAKLEDIPVGARFTDPEIAAAITSDIAIGLTASSKTMATSIREDVGALFAKYHAAKTVLGLRALRLNKDKGWLIPPPLHIQQSD</sequence>
<dbReference type="InterPro" id="IPR012347">
    <property type="entry name" value="Ferritin-like"/>
</dbReference>
<dbReference type="EMBL" id="SUPK01000004">
    <property type="protein sequence ID" value="TJY42290.1"/>
    <property type="molecule type" value="Genomic_DNA"/>
</dbReference>
<gene>
    <name evidence="2" type="ORF">E5161_09835</name>
</gene>
<dbReference type="OrthoDB" id="1934429at2"/>
<comment type="caution">
    <text evidence="2">The sequence shown here is derived from an EMBL/GenBank/DDBJ whole genome shotgun (WGS) entry which is preliminary data.</text>
</comment>
<dbReference type="RefSeq" id="WP_136777545.1">
    <property type="nucleotide sequence ID" value="NZ_SUPK01000004.1"/>
</dbReference>
<name>A0A4U0FC35_9BACL</name>
<dbReference type="InterPro" id="IPR021617">
    <property type="entry name" value="DUF3231"/>
</dbReference>
<reference evidence="2 3" key="1">
    <citation type="submission" date="2019-04" db="EMBL/GenBank/DDBJ databases">
        <title>Cohnella sp. nov., isolated from soil.</title>
        <authorList>
            <person name="Kim W."/>
        </authorList>
    </citation>
    <scope>NUCLEOTIDE SEQUENCE [LARGE SCALE GENOMIC DNA]</scope>
    <source>
        <strain evidence="2 3">CAU 1483</strain>
    </source>
</reference>
<accession>A0A4U0FC35</accession>
<dbReference type="AlphaFoldDB" id="A0A4U0FC35"/>
<keyword evidence="3" id="KW-1185">Reference proteome</keyword>
<protein>
    <submittedName>
        <fullName evidence="2">DUF3231 family protein</fullName>
    </submittedName>
</protein>
<evidence type="ECO:0000313" key="3">
    <source>
        <dbReference type="Proteomes" id="UP000309673"/>
    </source>
</evidence>
<feature type="compositionally biased region" description="Pro residues" evidence="1">
    <location>
        <begin position="75"/>
        <end position="84"/>
    </location>
</feature>
<evidence type="ECO:0000256" key="1">
    <source>
        <dbReference type="SAM" id="MobiDB-lite"/>
    </source>
</evidence>
<dbReference type="Gene3D" id="1.20.1260.10">
    <property type="match status" value="1"/>
</dbReference>
<dbReference type="Pfam" id="PF11553">
    <property type="entry name" value="DUF3231"/>
    <property type="match status" value="1"/>
</dbReference>
<feature type="region of interest" description="Disordered" evidence="1">
    <location>
        <begin position="70"/>
        <end position="90"/>
    </location>
</feature>
<organism evidence="2 3">
    <name type="scientific">Cohnella pontilimi</name>
    <dbReference type="NCBI Taxonomy" id="2564100"/>
    <lineage>
        <taxon>Bacteria</taxon>
        <taxon>Bacillati</taxon>
        <taxon>Bacillota</taxon>
        <taxon>Bacilli</taxon>
        <taxon>Bacillales</taxon>
        <taxon>Paenibacillaceae</taxon>
        <taxon>Cohnella</taxon>
    </lineage>
</organism>
<evidence type="ECO:0000313" key="2">
    <source>
        <dbReference type="EMBL" id="TJY42290.1"/>
    </source>
</evidence>
<dbReference type="Proteomes" id="UP000309673">
    <property type="component" value="Unassembled WGS sequence"/>
</dbReference>
<proteinExistence type="predicted"/>